<comment type="caution">
    <text evidence="1">The sequence shown here is derived from an EMBL/GenBank/DDBJ whole genome shotgun (WGS) entry which is preliminary data.</text>
</comment>
<sequence>NLPEPKSSNDYYKQNDNIISVKSSASLSQQIDVSRLDINDSNLSEPKHSDFEQNNDKISMEYSESLRIDISQLNINEDGEL</sequence>
<proteinExistence type="predicted"/>
<organism evidence="1 2">
    <name type="scientific">Rhizophagus irregularis</name>
    <dbReference type="NCBI Taxonomy" id="588596"/>
    <lineage>
        <taxon>Eukaryota</taxon>
        <taxon>Fungi</taxon>
        <taxon>Fungi incertae sedis</taxon>
        <taxon>Mucoromycota</taxon>
        <taxon>Glomeromycotina</taxon>
        <taxon>Glomeromycetes</taxon>
        <taxon>Glomerales</taxon>
        <taxon>Glomeraceae</taxon>
        <taxon>Rhizophagus</taxon>
    </lineage>
</organism>
<name>A0A2N1N0G6_9GLOM</name>
<dbReference type="Proteomes" id="UP000233469">
    <property type="component" value="Unassembled WGS sequence"/>
</dbReference>
<reference evidence="1 2" key="1">
    <citation type="submission" date="2016-04" db="EMBL/GenBank/DDBJ databases">
        <title>Genome analyses suggest a sexual origin of heterokaryosis in a supposedly ancient asexual fungus.</title>
        <authorList>
            <person name="Ropars J."/>
            <person name="Sedzielewska K."/>
            <person name="Noel J."/>
            <person name="Charron P."/>
            <person name="Farinelli L."/>
            <person name="Marton T."/>
            <person name="Kruger M."/>
            <person name="Pelin A."/>
            <person name="Brachmann A."/>
            <person name="Corradi N."/>
        </authorList>
    </citation>
    <scope>NUCLEOTIDE SEQUENCE [LARGE SCALE GENOMIC DNA]</scope>
    <source>
        <strain evidence="1 2">C2</strain>
    </source>
</reference>
<accession>A0A2N1N0G6</accession>
<protein>
    <submittedName>
        <fullName evidence="1">Uncharacterized protein</fullName>
    </submittedName>
</protein>
<feature type="non-terminal residue" evidence="1">
    <location>
        <position position="1"/>
    </location>
</feature>
<reference evidence="1 2" key="2">
    <citation type="submission" date="2017-10" db="EMBL/GenBank/DDBJ databases">
        <title>Extensive intraspecific genome diversity in a model arbuscular mycorrhizal fungus.</title>
        <authorList>
            <person name="Chen E.C.H."/>
            <person name="Morin E."/>
            <person name="Baudet D."/>
            <person name="Noel J."/>
            <person name="Ndikumana S."/>
            <person name="Charron P."/>
            <person name="St-Onge C."/>
            <person name="Giorgi J."/>
            <person name="Grigoriev I.V."/>
            <person name="Roux C."/>
            <person name="Martin F.M."/>
            <person name="Corradi N."/>
        </authorList>
    </citation>
    <scope>NUCLEOTIDE SEQUENCE [LARGE SCALE GENOMIC DNA]</scope>
    <source>
        <strain evidence="1 2">C2</strain>
    </source>
</reference>
<evidence type="ECO:0000313" key="2">
    <source>
        <dbReference type="Proteomes" id="UP000233469"/>
    </source>
</evidence>
<dbReference type="AlphaFoldDB" id="A0A2N1N0G6"/>
<dbReference type="EMBL" id="LLXL01000972">
    <property type="protein sequence ID" value="PKK67340.1"/>
    <property type="molecule type" value="Genomic_DNA"/>
</dbReference>
<evidence type="ECO:0000313" key="1">
    <source>
        <dbReference type="EMBL" id="PKK67340.1"/>
    </source>
</evidence>
<dbReference type="VEuPathDB" id="FungiDB:RhiirA1_467174"/>
<gene>
    <name evidence="1" type="ORF">RhiirC2_751893</name>
</gene>